<dbReference type="GO" id="GO:0006351">
    <property type="term" value="P:DNA-templated transcription"/>
    <property type="evidence" value="ECO:0007669"/>
    <property type="project" value="InterPro"/>
</dbReference>
<dbReference type="STRING" id="688246.Premu_2796"/>
<dbReference type="Pfam" id="PF01192">
    <property type="entry name" value="RNA_pol_Rpb6"/>
    <property type="match status" value="1"/>
</dbReference>
<accession>F8NCV7</accession>
<evidence type="ECO:0000313" key="4">
    <source>
        <dbReference type="Proteomes" id="UP000002772"/>
    </source>
</evidence>
<keyword evidence="4" id="KW-1185">Reference proteome</keyword>
<dbReference type="GO" id="GO:0003677">
    <property type="term" value="F:DNA binding"/>
    <property type="evidence" value="ECO:0007669"/>
    <property type="project" value="InterPro"/>
</dbReference>
<protein>
    <recommendedName>
        <fullName evidence="5">RNA polymerase Rpb6</fullName>
    </recommendedName>
</protein>
<dbReference type="GO" id="GO:0000428">
    <property type="term" value="C:DNA-directed RNA polymerase complex"/>
    <property type="evidence" value="ECO:0007669"/>
    <property type="project" value="UniProtKB-KW"/>
</dbReference>
<dbReference type="GO" id="GO:0003899">
    <property type="term" value="F:DNA-directed RNA polymerase activity"/>
    <property type="evidence" value="ECO:0007669"/>
    <property type="project" value="InterPro"/>
</dbReference>
<sequence>MDYKKSKAPVNTVTRDIMDLCEETGNIYESVAIIGKRANQIAVEIKSDLSKKLQEFASYNDSLEEVFENREQIEISRYYEKLPKPTLLATQEFIEGNVYWRDPAKSTDDIEDKD</sequence>
<evidence type="ECO:0008006" key="5">
    <source>
        <dbReference type="Google" id="ProtNLM"/>
    </source>
</evidence>
<keyword evidence="1" id="KW-0240">DNA-directed RNA polymerase</keyword>
<dbReference type="SMART" id="SM01409">
    <property type="entry name" value="RNA_pol_Rpb6"/>
    <property type="match status" value="1"/>
</dbReference>
<evidence type="ECO:0000313" key="3">
    <source>
        <dbReference type="EMBL" id="EGN58142.1"/>
    </source>
</evidence>
<dbReference type="OrthoDB" id="9429628at2"/>
<dbReference type="Proteomes" id="UP000002772">
    <property type="component" value="Unassembled WGS sequence"/>
</dbReference>
<reference evidence="4" key="1">
    <citation type="journal article" date="2011" name="Stand. Genomic Sci.">
        <title>Non-contiguous finished genome sequence of the opportunistic oral pathogen Prevotella multisaccharivorax type strain (PPPA20).</title>
        <authorList>
            <person name="Pati A."/>
            <person name="Gronow S."/>
            <person name="Lu M."/>
            <person name="Lapidus A."/>
            <person name="Nolan M."/>
            <person name="Lucas S."/>
            <person name="Hammon N."/>
            <person name="Deshpande S."/>
            <person name="Cheng J.F."/>
            <person name="Tapia R."/>
            <person name="Han C."/>
            <person name="Goodwin L."/>
            <person name="Pitluck S."/>
            <person name="Liolios K."/>
            <person name="Pagani I."/>
            <person name="Mavromatis K."/>
            <person name="Mikhailova N."/>
            <person name="Huntemann M."/>
            <person name="Chen A."/>
            <person name="Palaniappan K."/>
            <person name="Land M."/>
            <person name="Hauser L."/>
            <person name="Detter J.C."/>
            <person name="Brambilla E.M."/>
            <person name="Rohde M."/>
            <person name="Goker M."/>
            <person name="Woyke T."/>
            <person name="Bristow J."/>
            <person name="Eisen J.A."/>
            <person name="Markowitz V."/>
            <person name="Hugenholtz P."/>
            <person name="Kyrpides N.C."/>
            <person name="Klenk H.P."/>
            <person name="Ivanova N."/>
        </authorList>
    </citation>
    <scope>NUCLEOTIDE SEQUENCE [LARGE SCALE GENOMIC DNA]</scope>
    <source>
        <strain evidence="4">DSM 17128</strain>
    </source>
</reference>
<evidence type="ECO:0000256" key="2">
    <source>
        <dbReference type="ARBA" id="ARBA00023163"/>
    </source>
</evidence>
<organism evidence="3 4">
    <name type="scientific">Hallella multisaccharivorax DSM 17128</name>
    <dbReference type="NCBI Taxonomy" id="688246"/>
    <lineage>
        <taxon>Bacteria</taxon>
        <taxon>Pseudomonadati</taxon>
        <taxon>Bacteroidota</taxon>
        <taxon>Bacteroidia</taxon>
        <taxon>Bacteroidales</taxon>
        <taxon>Prevotellaceae</taxon>
        <taxon>Hallella</taxon>
    </lineage>
</organism>
<evidence type="ECO:0000256" key="1">
    <source>
        <dbReference type="ARBA" id="ARBA00022478"/>
    </source>
</evidence>
<dbReference type="RefSeq" id="WP_007576164.1">
    <property type="nucleotide sequence ID" value="NZ_BPTS01000002.1"/>
</dbReference>
<dbReference type="InterPro" id="IPR006110">
    <property type="entry name" value="Pol_omega/Rpo6/RPB6"/>
</dbReference>
<name>F8NCV7_9BACT</name>
<gene>
    <name evidence="3" type="ORF">Premu_2796</name>
</gene>
<dbReference type="HOGENOM" id="CLU_140821_0_0_10"/>
<dbReference type="AlphaFoldDB" id="F8NCV7"/>
<proteinExistence type="predicted"/>
<dbReference type="eggNOG" id="ENOG5032SSJ">
    <property type="taxonomic scope" value="Bacteria"/>
</dbReference>
<keyword evidence="2" id="KW-0804">Transcription</keyword>
<dbReference type="EMBL" id="GL945017">
    <property type="protein sequence ID" value="EGN58142.1"/>
    <property type="molecule type" value="Genomic_DNA"/>
</dbReference>